<sequence length="175" mass="19418">MTTSTTTTGKRVCFSPTVQAASAGPLPFDEVKELWYNRTELITFKSKAKQVISQSGLTVADPELRGLEHCTADRQKHKFMSIRCTISAARRGLGEEHVASISQRCTAWNQQNAFLQGCHDYCNVYKPAMASSIPEMTNTPPAFPFAMRKRVVTADATAIASTFTRRVRRRVASTL</sequence>
<proteinExistence type="predicted"/>
<dbReference type="AlphaFoldDB" id="A0AAD2G2Q9"/>
<name>A0AAD2G2Q9_9STRA</name>
<keyword evidence="2" id="KW-1185">Reference proteome</keyword>
<gene>
    <name evidence="1" type="ORF">CYCCA115_LOCUS18811</name>
</gene>
<evidence type="ECO:0000313" key="2">
    <source>
        <dbReference type="Proteomes" id="UP001295423"/>
    </source>
</evidence>
<evidence type="ECO:0000313" key="1">
    <source>
        <dbReference type="EMBL" id="CAJ1960622.1"/>
    </source>
</evidence>
<dbReference type="Proteomes" id="UP001295423">
    <property type="component" value="Unassembled WGS sequence"/>
</dbReference>
<dbReference type="EMBL" id="CAKOGP040002069">
    <property type="protein sequence ID" value="CAJ1960622.1"/>
    <property type="molecule type" value="Genomic_DNA"/>
</dbReference>
<reference evidence="1" key="1">
    <citation type="submission" date="2023-08" db="EMBL/GenBank/DDBJ databases">
        <authorList>
            <person name="Audoor S."/>
            <person name="Bilcke G."/>
        </authorList>
    </citation>
    <scope>NUCLEOTIDE SEQUENCE</scope>
</reference>
<comment type="caution">
    <text evidence="1">The sequence shown here is derived from an EMBL/GenBank/DDBJ whole genome shotgun (WGS) entry which is preliminary data.</text>
</comment>
<accession>A0AAD2G2Q9</accession>
<organism evidence="1 2">
    <name type="scientific">Cylindrotheca closterium</name>
    <dbReference type="NCBI Taxonomy" id="2856"/>
    <lineage>
        <taxon>Eukaryota</taxon>
        <taxon>Sar</taxon>
        <taxon>Stramenopiles</taxon>
        <taxon>Ochrophyta</taxon>
        <taxon>Bacillariophyta</taxon>
        <taxon>Bacillariophyceae</taxon>
        <taxon>Bacillariophycidae</taxon>
        <taxon>Bacillariales</taxon>
        <taxon>Bacillariaceae</taxon>
        <taxon>Cylindrotheca</taxon>
    </lineage>
</organism>
<protein>
    <submittedName>
        <fullName evidence="1">Uncharacterized protein</fullName>
    </submittedName>
</protein>